<dbReference type="EMBL" id="LWDV01000004">
    <property type="protein sequence ID" value="OCL28604.1"/>
    <property type="molecule type" value="Genomic_DNA"/>
</dbReference>
<dbReference type="RefSeq" id="WP_068714466.1">
    <property type="nucleotide sequence ID" value="NZ_LWDV01000004.1"/>
</dbReference>
<protein>
    <submittedName>
        <fullName evidence="3">Uncharacterized protein</fullName>
    </submittedName>
</protein>
<evidence type="ECO:0000313" key="4">
    <source>
        <dbReference type="Proteomes" id="UP000093514"/>
    </source>
</evidence>
<sequence>MASTGKRYNEDFKQMIIEFYQSGKSKSELSREYGVSRTSIDNWIELYTEIDIDEDTTVTYKELLAIKKENERLQEDIMDVYLDSHKRYGAIKIHKKLSDRGWDVSIKRVQRLMKKLDIGSIVHKKFKHYPSKSDNVCGENLLERDFSTTSVNQKWVSDITYIYTIQDGWCYLASFVGLYESSKSSYLN</sequence>
<dbReference type="InterPro" id="IPR009057">
    <property type="entry name" value="Homeodomain-like_sf"/>
</dbReference>
<comment type="caution">
    <text evidence="3">The sequence shown here is derived from an EMBL/GenBank/DDBJ whole genome shotgun (WGS) entry which is preliminary data.</text>
</comment>
<dbReference type="InterPro" id="IPR055247">
    <property type="entry name" value="InsJ-like_HTH"/>
</dbReference>
<accession>A0A1C0ADB6</accession>
<evidence type="ECO:0000313" key="3">
    <source>
        <dbReference type="EMBL" id="OCL28604.1"/>
    </source>
</evidence>
<dbReference type="Proteomes" id="UP000093514">
    <property type="component" value="Unassembled WGS sequence"/>
</dbReference>
<evidence type="ECO:0000259" key="2">
    <source>
        <dbReference type="Pfam" id="PF13518"/>
    </source>
</evidence>
<evidence type="ECO:0000259" key="1">
    <source>
        <dbReference type="Pfam" id="PF13276"/>
    </source>
</evidence>
<feature type="domain" description="HTH-like" evidence="1">
    <location>
        <begin position="69"/>
        <end position="126"/>
    </location>
</feature>
<dbReference type="InterPro" id="IPR050900">
    <property type="entry name" value="Transposase_IS3/IS150/IS904"/>
</dbReference>
<dbReference type="Pfam" id="PF13518">
    <property type="entry name" value="HTH_28"/>
    <property type="match status" value="1"/>
</dbReference>
<organism evidence="3 4">
    <name type="scientific">Orenia metallireducens</name>
    <dbReference type="NCBI Taxonomy" id="1413210"/>
    <lineage>
        <taxon>Bacteria</taxon>
        <taxon>Bacillati</taxon>
        <taxon>Bacillota</taxon>
        <taxon>Clostridia</taxon>
        <taxon>Halanaerobiales</taxon>
        <taxon>Halobacteroidaceae</taxon>
        <taxon>Orenia</taxon>
    </lineage>
</organism>
<gene>
    <name evidence="3" type="ORF">U472_00620</name>
</gene>
<dbReference type="Pfam" id="PF13276">
    <property type="entry name" value="HTH_21"/>
    <property type="match status" value="1"/>
</dbReference>
<feature type="domain" description="Insertion element IS150 protein InsJ-like helix-turn-helix" evidence="2">
    <location>
        <begin position="13"/>
        <end position="47"/>
    </location>
</feature>
<dbReference type="SUPFAM" id="SSF46689">
    <property type="entry name" value="Homeodomain-like"/>
    <property type="match status" value="1"/>
</dbReference>
<dbReference type="PANTHER" id="PTHR46889:SF7">
    <property type="entry name" value="TRANSPOSASE FOR INSERTION SEQUENCE ELEMENT IS904"/>
    <property type="match status" value="1"/>
</dbReference>
<dbReference type="PANTHER" id="PTHR46889">
    <property type="entry name" value="TRANSPOSASE INSF FOR INSERTION SEQUENCE IS3B-RELATED"/>
    <property type="match status" value="1"/>
</dbReference>
<dbReference type="InterPro" id="IPR025948">
    <property type="entry name" value="HTH-like_dom"/>
</dbReference>
<keyword evidence="4" id="KW-1185">Reference proteome</keyword>
<dbReference type="InterPro" id="IPR036388">
    <property type="entry name" value="WH-like_DNA-bd_sf"/>
</dbReference>
<reference evidence="4" key="1">
    <citation type="submission" date="2016-07" db="EMBL/GenBank/DDBJ databases">
        <authorList>
            <person name="Florea S."/>
            <person name="Webb J.S."/>
            <person name="Jaromczyk J."/>
            <person name="Schardl C.L."/>
        </authorList>
    </citation>
    <scope>NUCLEOTIDE SEQUENCE [LARGE SCALE GENOMIC DNA]</scope>
    <source>
        <strain evidence="4">Z6</strain>
    </source>
</reference>
<dbReference type="AlphaFoldDB" id="A0A1C0ADB6"/>
<dbReference type="Gene3D" id="1.10.10.10">
    <property type="entry name" value="Winged helix-like DNA-binding domain superfamily/Winged helix DNA-binding domain"/>
    <property type="match status" value="1"/>
</dbReference>
<reference evidence="3 4" key="2">
    <citation type="submission" date="2016-08" db="EMBL/GenBank/DDBJ databases">
        <title>Orenia metallireducens sp. nov. strain Z6, a Novel Metal-reducing Firmicute from the Deep Subsurface.</title>
        <authorList>
            <person name="Maxim B.I."/>
            <person name="Kenneth K."/>
            <person name="Flynn T.M."/>
            <person name="Oloughlin E.J."/>
            <person name="Locke R.A."/>
            <person name="Weber J.R."/>
            <person name="Egan S.M."/>
            <person name="Mackie R.I."/>
            <person name="Cann I.K."/>
        </authorList>
    </citation>
    <scope>NUCLEOTIDE SEQUENCE [LARGE SCALE GENOMIC DNA]</scope>
    <source>
        <strain evidence="3 4">Z6</strain>
    </source>
</reference>
<proteinExistence type="predicted"/>
<dbReference type="OrthoDB" id="9813957at2"/>
<name>A0A1C0ADB6_9FIRM</name>